<keyword evidence="1" id="KW-0472">Membrane</keyword>
<dbReference type="EMBL" id="JAUSRA010000001">
    <property type="protein sequence ID" value="MDP9795091.1"/>
    <property type="molecule type" value="Genomic_DNA"/>
</dbReference>
<evidence type="ECO:0000313" key="2">
    <source>
        <dbReference type="EMBL" id="MDP9795091.1"/>
    </source>
</evidence>
<keyword evidence="3" id="KW-1185">Reference proteome</keyword>
<protein>
    <submittedName>
        <fullName evidence="2">Fermentation-respiration switch protein FrsA (DUF1100 family)</fullName>
    </submittedName>
</protein>
<dbReference type="RefSeq" id="WP_306830614.1">
    <property type="nucleotide sequence ID" value="NZ_JAUSRA010000001.1"/>
</dbReference>
<reference evidence="2 3" key="1">
    <citation type="submission" date="2023-07" db="EMBL/GenBank/DDBJ databases">
        <title>Sequencing the genomes of 1000 actinobacteria strains.</title>
        <authorList>
            <person name="Klenk H.-P."/>
        </authorList>
    </citation>
    <scope>NUCLEOTIDE SEQUENCE [LARGE SCALE GENOMIC DNA]</scope>
    <source>
        <strain evidence="2 3">DSM 44710</strain>
    </source>
</reference>
<proteinExistence type="predicted"/>
<feature type="transmembrane region" description="Helical" evidence="1">
    <location>
        <begin position="186"/>
        <end position="211"/>
    </location>
</feature>
<comment type="caution">
    <text evidence="2">The sequence shown here is derived from an EMBL/GenBank/DDBJ whole genome shotgun (WGS) entry which is preliminary data.</text>
</comment>
<keyword evidence="1" id="KW-0812">Transmembrane</keyword>
<feature type="transmembrane region" description="Helical" evidence="1">
    <location>
        <begin position="223"/>
        <end position="248"/>
    </location>
</feature>
<evidence type="ECO:0000313" key="3">
    <source>
        <dbReference type="Proteomes" id="UP001240984"/>
    </source>
</evidence>
<organism evidence="2 3">
    <name type="scientific">Catenuloplanes nepalensis</name>
    <dbReference type="NCBI Taxonomy" id="587533"/>
    <lineage>
        <taxon>Bacteria</taxon>
        <taxon>Bacillati</taxon>
        <taxon>Actinomycetota</taxon>
        <taxon>Actinomycetes</taxon>
        <taxon>Micromonosporales</taxon>
        <taxon>Micromonosporaceae</taxon>
        <taxon>Catenuloplanes</taxon>
    </lineage>
</organism>
<sequence>MIDALIRAGARLLPPGHRDRWREETLGLLADVHGVRRWWYAADILVKLPALRRSLSARPGRRSVPILAGLAMLGTTALIVGAPLLATVIGEDNAEALFLLAPLGLAPAVVMRATAGPRRPLRTALTIVGCGFGAVFAAILIALASAAGAAGLLFGTLIAAAVLCALAPAGWLIGTTVADLRTRRTPATLSAAGLLAGIGLTLVLFCFGVGLSRGGLPPSMQGLAILGLAVLVPAYLVWSVWTGLRLLVAPGRGTS</sequence>
<feature type="transmembrane region" description="Helical" evidence="1">
    <location>
        <begin position="125"/>
        <end position="146"/>
    </location>
</feature>
<evidence type="ECO:0000256" key="1">
    <source>
        <dbReference type="SAM" id="Phobius"/>
    </source>
</evidence>
<keyword evidence="1" id="KW-1133">Transmembrane helix</keyword>
<dbReference type="Proteomes" id="UP001240984">
    <property type="component" value="Unassembled WGS sequence"/>
</dbReference>
<feature type="transmembrane region" description="Helical" evidence="1">
    <location>
        <begin position="96"/>
        <end position="113"/>
    </location>
</feature>
<feature type="transmembrane region" description="Helical" evidence="1">
    <location>
        <begin position="66"/>
        <end position="90"/>
    </location>
</feature>
<name>A0ABT9MV08_9ACTN</name>
<gene>
    <name evidence="2" type="ORF">J2S43_003603</name>
</gene>
<accession>A0ABT9MV08</accession>
<feature type="transmembrane region" description="Helical" evidence="1">
    <location>
        <begin position="152"/>
        <end position="174"/>
    </location>
</feature>